<keyword evidence="4" id="KW-1185">Reference proteome</keyword>
<organism evidence="3 4">
    <name type="scientific">Eutrema salsugineum</name>
    <name type="common">Saltwater cress</name>
    <name type="synonym">Sisymbrium salsugineum</name>
    <dbReference type="NCBI Taxonomy" id="72664"/>
    <lineage>
        <taxon>Eukaryota</taxon>
        <taxon>Viridiplantae</taxon>
        <taxon>Streptophyta</taxon>
        <taxon>Embryophyta</taxon>
        <taxon>Tracheophyta</taxon>
        <taxon>Spermatophyta</taxon>
        <taxon>Magnoliopsida</taxon>
        <taxon>eudicotyledons</taxon>
        <taxon>Gunneridae</taxon>
        <taxon>Pentapetalae</taxon>
        <taxon>rosids</taxon>
        <taxon>malvids</taxon>
        <taxon>Brassicales</taxon>
        <taxon>Brassicaceae</taxon>
        <taxon>Eutremeae</taxon>
        <taxon>Eutrema</taxon>
    </lineage>
</organism>
<dbReference type="AlphaFoldDB" id="V4LTJ3"/>
<protein>
    <submittedName>
        <fullName evidence="3">Uncharacterized protein</fullName>
    </submittedName>
</protein>
<feature type="domain" description="F-box associated beta-propeller type 3" evidence="2">
    <location>
        <begin position="113"/>
        <end position="390"/>
    </location>
</feature>
<evidence type="ECO:0000313" key="4">
    <source>
        <dbReference type="Proteomes" id="UP000030689"/>
    </source>
</evidence>
<gene>
    <name evidence="3" type="ORF">EUTSA_v10028181mg</name>
</gene>
<reference evidence="3 4" key="1">
    <citation type="journal article" date="2013" name="Front. Plant Sci.">
        <title>The Reference Genome of the Halophytic Plant Eutrema salsugineum.</title>
        <authorList>
            <person name="Yang R."/>
            <person name="Jarvis D.E."/>
            <person name="Chen H."/>
            <person name="Beilstein M.A."/>
            <person name="Grimwood J."/>
            <person name="Jenkins J."/>
            <person name="Shu S."/>
            <person name="Prochnik S."/>
            <person name="Xin M."/>
            <person name="Ma C."/>
            <person name="Schmutz J."/>
            <person name="Wing R.A."/>
            <person name="Mitchell-Olds T."/>
            <person name="Schumaker K.S."/>
            <person name="Wang X."/>
        </authorList>
    </citation>
    <scope>NUCLEOTIDE SEQUENCE [LARGE SCALE GENOMIC DNA]</scope>
</reference>
<dbReference type="EMBL" id="KI517416">
    <property type="protein sequence ID" value="ESQ47119.1"/>
    <property type="molecule type" value="Genomic_DNA"/>
</dbReference>
<dbReference type="Pfam" id="PF08268">
    <property type="entry name" value="FBA_3"/>
    <property type="match status" value="1"/>
</dbReference>
<feature type="domain" description="F-box" evidence="1">
    <location>
        <begin position="34"/>
        <end position="69"/>
    </location>
</feature>
<name>V4LTJ3_EUTSA</name>
<dbReference type="Gramene" id="ESQ47119">
    <property type="protein sequence ID" value="ESQ47119"/>
    <property type="gene ID" value="EUTSA_v10028181mg"/>
</dbReference>
<dbReference type="InterPro" id="IPR036047">
    <property type="entry name" value="F-box-like_dom_sf"/>
</dbReference>
<accession>V4LTJ3</accession>
<evidence type="ECO:0000259" key="1">
    <source>
        <dbReference type="Pfam" id="PF00646"/>
    </source>
</evidence>
<dbReference type="SUPFAM" id="SSF81383">
    <property type="entry name" value="F-box domain"/>
    <property type="match status" value="1"/>
</dbReference>
<dbReference type="Pfam" id="PF00646">
    <property type="entry name" value="F-box"/>
    <property type="match status" value="1"/>
</dbReference>
<evidence type="ECO:0000259" key="2">
    <source>
        <dbReference type="Pfam" id="PF08268"/>
    </source>
</evidence>
<proteinExistence type="predicted"/>
<dbReference type="KEGG" id="eus:EUTSA_v10028181mg"/>
<evidence type="ECO:0000313" key="3">
    <source>
        <dbReference type="EMBL" id="ESQ47119.1"/>
    </source>
</evidence>
<dbReference type="InterPro" id="IPR013187">
    <property type="entry name" value="F-box-assoc_dom_typ3"/>
</dbReference>
<dbReference type="PANTHER" id="PTHR31111">
    <property type="entry name" value="BNAA05G37150D PROTEIN-RELATED"/>
    <property type="match status" value="1"/>
</dbReference>
<sequence>MAKYLALISSLQRKKRRGRGIKRRRVDVLVVPEEIPLELQMEIMARLSVKSLMRFKCPSKFWSCLIRSRFFSNLYLTLACPPRQPRLSQPLRICTAIIIFGPSSNGADDMMSLDQDLTLPWMGGHNTMVLRGLILNTVCRKACIYNPATRQSVTLPAIKSNISAPQKYDLNTVVYFLGHDPVLDQYKVVCTVATSPDIFESTTSADSEHWVFVLEAGGSWKRIEFDQNPHFPTRRGVCINGVIYYLASSSCYSCSVLVSFDVRTEEFNMIKDLPDEIYKDMGLIEYGGKPAIFDQTDLQYTGLVDLWELGDGGEWSKKSLVLQPCQMHLFDHNDDIDELVVEGTTRNGEVVLTAYAWKFPRYVLYDDLQKNDIRKVIIRRIPDHWFGKPDDYYFCSYIKFMDKNESIMHLET</sequence>
<dbReference type="PANTHER" id="PTHR31111:SF37">
    <property type="entry name" value="F-BOX ONLY PROTEIN 8"/>
    <property type="match status" value="1"/>
</dbReference>
<dbReference type="InterPro" id="IPR001810">
    <property type="entry name" value="F-box_dom"/>
</dbReference>
<dbReference type="Proteomes" id="UP000030689">
    <property type="component" value="Unassembled WGS sequence"/>
</dbReference>
<dbReference type="InterPro" id="IPR017451">
    <property type="entry name" value="F-box-assoc_interact_dom"/>
</dbReference>
<dbReference type="NCBIfam" id="TIGR01640">
    <property type="entry name" value="F_box_assoc_1"/>
    <property type="match status" value="1"/>
</dbReference>